<evidence type="ECO:0000256" key="1">
    <source>
        <dbReference type="SAM" id="MobiDB-lite"/>
    </source>
</evidence>
<sequence length="299" mass="34199">MEIQELNTSDSGKDKQVVFSLCSNDADLIPFPEEPPHTLAHQMVLFVYNRQAIAKDTLDISFWNMFRLDVPEVELEAKALRYYFFQVVMRKVHELEGLQYAVVQYINPLFNQIREEVLESRDVVEGTDYVYEQDTPDVPSVNNEELPPLRLQERSARSLASSSLGTKRYIAPSVERIRNFVAAELSEILWTKDEQETKPTLEMDECLLRVALLTKQNIPLLSCVEPGMACYVRLKQTGLIEVLPQDGDEQQNNSQDSTPRLELPVASSTPIATNSRNYDSILKYVRSKPRKGVVKKSEK</sequence>
<dbReference type="AlphaFoldDB" id="A0A182R4I7"/>
<accession>A0A182R4I7</accession>
<dbReference type="VEuPathDB" id="VectorBase:AFUN001079"/>
<organism evidence="2">
    <name type="scientific">Anopheles funestus</name>
    <name type="common">African malaria mosquito</name>
    <dbReference type="NCBI Taxonomy" id="62324"/>
    <lineage>
        <taxon>Eukaryota</taxon>
        <taxon>Metazoa</taxon>
        <taxon>Ecdysozoa</taxon>
        <taxon>Arthropoda</taxon>
        <taxon>Hexapoda</taxon>
        <taxon>Insecta</taxon>
        <taxon>Pterygota</taxon>
        <taxon>Neoptera</taxon>
        <taxon>Endopterygota</taxon>
        <taxon>Diptera</taxon>
        <taxon>Nematocera</taxon>
        <taxon>Culicoidea</taxon>
        <taxon>Culicidae</taxon>
        <taxon>Anophelinae</taxon>
        <taxon>Anopheles</taxon>
    </lineage>
</organism>
<feature type="region of interest" description="Disordered" evidence="1">
    <location>
        <begin position="246"/>
        <end position="274"/>
    </location>
</feature>
<dbReference type="VEuPathDB" id="VectorBase:AFUN2_005045"/>
<name>A0A182R4I7_ANOFN</name>
<protein>
    <submittedName>
        <fullName evidence="2">Uncharacterized protein</fullName>
    </submittedName>
</protein>
<dbReference type="EnsemblMetazoa" id="AFUN001079-RA">
    <property type="protein sequence ID" value="AFUN001079-PA"/>
    <property type="gene ID" value="AFUN001079"/>
</dbReference>
<proteinExistence type="predicted"/>
<reference evidence="2" key="1">
    <citation type="submission" date="2020-05" db="UniProtKB">
        <authorList>
            <consortium name="EnsemblMetazoa"/>
        </authorList>
    </citation>
    <scope>IDENTIFICATION</scope>
    <source>
        <strain evidence="2">FUMOZ</strain>
    </source>
</reference>
<evidence type="ECO:0000313" key="2">
    <source>
        <dbReference type="EnsemblMetazoa" id="AFUN001079-PA"/>
    </source>
</evidence>